<proteinExistence type="inferred from homology"/>
<dbReference type="SUPFAM" id="SSF53383">
    <property type="entry name" value="PLP-dependent transferases"/>
    <property type="match status" value="1"/>
</dbReference>
<evidence type="ECO:0000313" key="5">
    <source>
        <dbReference type="Proteomes" id="UP001447188"/>
    </source>
</evidence>
<reference evidence="4 5" key="1">
    <citation type="submission" date="2024-02" db="EMBL/GenBank/DDBJ databases">
        <title>Discinaceae phylogenomics.</title>
        <authorList>
            <person name="Dirks A.C."/>
            <person name="James T.Y."/>
        </authorList>
    </citation>
    <scope>NUCLEOTIDE SEQUENCE [LARGE SCALE GENOMIC DNA]</scope>
    <source>
        <strain evidence="4 5">ACD0624</strain>
    </source>
</reference>
<sequence length="775" mass="85797">MAPFLGSQLSRSLRSFQVYGANTDVGKTIFSTILCNAFRNQRKNEKVWYLKPVSTGALQDADDRHVAKFAKGIETECLMQFKEPVSPHLVTAKPPSDETILRAICDRIQKYAKTSAGTFFLETAGGVHSPTLSGHSQADLYRPLRLPVLLIADSRLGGISSSISAFESLNMRGYDVEGVLLFKNDYYRNDVYLKEYFAKHGSKTGIFPPPPSKNHEDSTADQEAMSSYYATQSSSNEVLDMLHHLESRHTERIMKLEKMSEEAHKYIWYPFMQHQDLSPNSITVIDSAHGDFFQTYSSGKGDSLLAPMFDGSASWWTQGLGHGNTTLTLSAAYASGRYGHVMFAGTIHEPALSLAKLLLSSLQNPRLTRVFYSDNGSTGCEVAVKMALKASRVRYGWNDREEAGIIGLKGSYHGDTLGVMDCSEPCDYNKEVDWYKGRGWWFDFPKVMMREGRWVVEVPEDLKEALGGSVEFGSLAEIFDLEKRKGEEAGKRYEKYIYNTLERLIKKEGRRFGAVMMEPVVLGAGGMLFADPLFQSILVSVTRSNPSLFSPTDIPPITPSSELTWTGLPIIFDEVFTGLYRLGRLTPSSFLQTHPDISVHAKLLTGGLLPLSTTLASDSIFEAFLGEEKKDALMHGHSYTAHAVGCSVAETSVKSLIELDNAGGWEEAKKNWSVKGEEIVVWSSWSQTFITQISNLPNVEGVWALGSVLAIHLKTSRAGYSSTAANTFLENLRDNAGRDWKVHARALGSVAYVMTSQTSTRETVAHMEAVVLGAL</sequence>
<dbReference type="InterPro" id="IPR004472">
    <property type="entry name" value="DTB_synth_BioD"/>
</dbReference>
<dbReference type="InterPro" id="IPR015424">
    <property type="entry name" value="PyrdxlP-dep_Trfase"/>
</dbReference>
<name>A0ABR3GY21_9PEZI</name>
<dbReference type="Gene3D" id="3.40.640.10">
    <property type="entry name" value="Type I PLP-dependent aspartate aminotransferase-like (Major domain)"/>
    <property type="match status" value="1"/>
</dbReference>
<comment type="caution">
    <text evidence="4">The sequence shown here is derived from an EMBL/GenBank/DDBJ whole genome shotgun (WGS) entry which is preliminary data.</text>
</comment>
<dbReference type="InterPro" id="IPR015421">
    <property type="entry name" value="PyrdxlP-dep_Trfase_major"/>
</dbReference>
<dbReference type="EMBL" id="JBBBZM010000002">
    <property type="protein sequence ID" value="KAL0640690.1"/>
    <property type="molecule type" value="Genomic_DNA"/>
</dbReference>
<organism evidence="4 5">
    <name type="scientific">Discina gigas</name>
    <dbReference type="NCBI Taxonomy" id="1032678"/>
    <lineage>
        <taxon>Eukaryota</taxon>
        <taxon>Fungi</taxon>
        <taxon>Dikarya</taxon>
        <taxon>Ascomycota</taxon>
        <taxon>Pezizomycotina</taxon>
        <taxon>Pezizomycetes</taxon>
        <taxon>Pezizales</taxon>
        <taxon>Discinaceae</taxon>
        <taxon>Discina</taxon>
    </lineage>
</organism>
<dbReference type="InterPro" id="IPR027417">
    <property type="entry name" value="P-loop_NTPase"/>
</dbReference>
<dbReference type="InterPro" id="IPR005814">
    <property type="entry name" value="Aminotrans_3"/>
</dbReference>
<evidence type="ECO:0008006" key="6">
    <source>
        <dbReference type="Google" id="ProtNLM"/>
    </source>
</evidence>
<dbReference type="PROSITE" id="PS00600">
    <property type="entry name" value="AA_TRANSFER_CLASS_3"/>
    <property type="match status" value="1"/>
</dbReference>
<evidence type="ECO:0000256" key="3">
    <source>
        <dbReference type="ARBA" id="ARBA00022679"/>
    </source>
</evidence>
<evidence type="ECO:0000256" key="1">
    <source>
        <dbReference type="ARBA" id="ARBA00004173"/>
    </source>
</evidence>
<evidence type="ECO:0000256" key="2">
    <source>
        <dbReference type="ARBA" id="ARBA00022576"/>
    </source>
</evidence>
<keyword evidence="3" id="KW-0808">Transferase</keyword>
<dbReference type="SUPFAM" id="SSF52540">
    <property type="entry name" value="P-loop containing nucleoside triphosphate hydrolases"/>
    <property type="match status" value="1"/>
</dbReference>
<keyword evidence="2" id="KW-0032">Aminotransferase</keyword>
<dbReference type="PANTHER" id="PTHR42684:SF3">
    <property type="entry name" value="ADENOSYLMETHIONINE-8-AMINO-7-OXONONANOATE AMINOTRANSFERASE"/>
    <property type="match status" value="1"/>
</dbReference>
<dbReference type="Pfam" id="PF13500">
    <property type="entry name" value="AAA_26"/>
    <property type="match status" value="1"/>
</dbReference>
<gene>
    <name evidence="4" type="ORF">Q9L58_000361</name>
</gene>
<dbReference type="PANTHER" id="PTHR42684">
    <property type="entry name" value="ADENOSYLMETHIONINE-8-AMINO-7-OXONONANOATE AMINOTRANSFERASE"/>
    <property type="match status" value="1"/>
</dbReference>
<keyword evidence="5" id="KW-1185">Reference proteome</keyword>
<dbReference type="CDD" id="cd03109">
    <property type="entry name" value="DTBS"/>
    <property type="match status" value="1"/>
</dbReference>
<dbReference type="HAMAP" id="MF_00336">
    <property type="entry name" value="BioD"/>
    <property type="match status" value="1"/>
</dbReference>
<dbReference type="Proteomes" id="UP001447188">
    <property type="component" value="Unassembled WGS sequence"/>
</dbReference>
<comment type="subcellular location">
    <subcellularLocation>
        <location evidence="1">Mitochondrion</location>
    </subcellularLocation>
</comment>
<dbReference type="Gene3D" id="3.40.50.300">
    <property type="entry name" value="P-loop containing nucleotide triphosphate hydrolases"/>
    <property type="match status" value="1"/>
</dbReference>
<dbReference type="Pfam" id="PF00202">
    <property type="entry name" value="Aminotran_3"/>
    <property type="match status" value="2"/>
</dbReference>
<protein>
    <recommendedName>
        <fullName evidence="6">Dethiobiotin synthase</fullName>
    </recommendedName>
</protein>
<dbReference type="InterPro" id="IPR049704">
    <property type="entry name" value="Aminotrans_3_PPA_site"/>
</dbReference>
<accession>A0ABR3GY21</accession>
<evidence type="ECO:0000313" key="4">
    <source>
        <dbReference type="EMBL" id="KAL0640690.1"/>
    </source>
</evidence>